<keyword evidence="2" id="KW-1185">Reference proteome</keyword>
<gene>
    <name evidence="1" type="ORF">HAX54_038052</name>
</gene>
<reference evidence="1 2" key="1">
    <citation type="journal article" date="2021" name="BMC Genomics">
        <title>Datura genome reveals duplications of psychoactive alkaloid biosynthetic genes and high mutation rate following tissue culture.</title>
        <authorList>
            <person name="Rajewski A."/>
            <person name="Carter-House D."/>
            <person name="Stajich J."/>
            <person name="Litt A."/>
        </authorList>
    </citation>
    <scope>NUCLEOTIDE SEQUENCE [LARGE SCALE GENOMIC DNA]</scope>
    <source>
        <strain evidence="1">AR-01</strain>
    </source>
</reference>
<proteinExistence type="predicted"/>
<name>A0ABS8VN71_DATST</name>
<dbReference type="Proteomes" id="UP000823775">
    <property type="component" value="Unassembled WGS sequence"/>
</dbReference>
<dbReference type="EMBL" id="JACEIK010005170">
    <property type="protein sequence ID" value="MCE0480862.1"/>
    <property type="molecule type" value="Genomic_DNA"/>
</dbReference>
<evidence type="ECO:0000313" key="2">
    <source>
        <dbReference type="Proteomes" id="UP000823775"/>
    </source>
</evidence>
<evidence type="ECO:0000313" key="1">
    <source>
        <dbReference type="EMBL" id="MCE0480862.1"/>
    </source>
</evidence>
<feature type="non-terminal residue" evidence="1">
    <location>
        <position position="1"/>
    </location>
</feature>
<organism evidence="1 2">
    <name type="scientific">Datura stramonium</name>
    <name type="common">Jimsonweed</name>
    <name type="synonym">Common thornapple</name>
    <dbReference type="NCBI Taxonomy" id="4076"/>
    <lineage>
        <taxon>Eukaryota</taxon>
        <taxon>Viridiplantae</taxon>
        <taxon>Streptophyta</taxon>
        <taxon>Embryophyta</taxon>
        <taxon>Tracheophyta</taxon>
        <taxon>Spermatophyta</taxon>
        <taxon>Magnoliopsida</taxon>
        <taxon>eudicotyledons</taxon>
        <taxon>Gunneridae</taxon>
        <taxon>Pentapetalae</taxon>
        <taxon>asterids</taxon>
        <taxon>lamiids</taxon>
        <taxon>Solanales</taxon>
        <taxon>Solanaceae</taxon>
        <taxon>Solanoideae</taxon>
        <taxon>Datureae</taxon>
        <taxon>Datura</taxon>
    </lineage>
</organism>
<feature type="non-terminal residue" evidence="1">
    <location>
        <position position="54"/>
    </location>
</feature>
<accession>A0ABS8VN71</accession>
<protein>
    <submittedName>
        <fullName evidence="1">Uncharacterized protein</fullName>
    </submittedName>
</protein>
<comment type="caution">
    <text evidence="1">The sequence shown here is derived from an EMBL/GenBank/DDBJ whole genome shotgun (WGS) entry which is preliminary data.</text>
</comment>
<sequence>HNVEGLGVKRGDISSHKLPSLKMWLKCCENGIKKVKLFNNDETVLNALGWAWYG</sequence>